<sequence>MLRTAAFAAVMLLAACAPAPRQNRPPSTAPLPIVGVLVNSTRGRCTWVLVGNQPRRLCAPRGKAPRDSVQTDTTASHRDTEAQR</sequence>
<accession>A0A6J4M1K6</accession>
<evidence type="ECO:0000256" key="2">
    <source>
        <dbReference type="SAM" id="SignalP"/>
    </source>
</evidence>
<feature type="chain" id="PRO_5026955357" description="Lipoprotein" evidence="2">
    <location>
        <begin position="20"/>
        <end position="84"/>
    </location>
</feature>
<dbReference type="AlphaFoldDB" id="A0A6J4M1K6"/>
<dbReference type="PROSITE" id="PS51257">
    <property type="entry name" value="PROKAR_LIPOPROTEIN"/>
    <property type="match status" value="1"/>
</dbReference>
<feature type="signal peptide" evidence="2">
    <location>
        <begin position="1"/>
        <end position="19"/>
    </location>
</feature>
<reference evidence="3" key="1">
    <citation type="submission" date="2020-02" db="EMBL/GenBank/DDBJ databases">
        <authorList>
            <person name="Meier V. D."/>
        </authorList>
    </citation>
    <scope>NUCLEOTIDE SEQUENCE</scope>
    <source>
        <strain evidence="3">AVDCRST_MAG68</strain>
    </source>
</reference>
<evidence type="ECO:0000256" key="1">
    <source>
        <dbReference type="SAM" id="MobiDB-lite"/>
    </source>
</evidence>
<dbReference type="EMBL" id="CADCTW010000161">
    <property type="protein sequence ID" value="CAA9347341.1"/>
    <property type="molecule type" value="Genomic_DNA"/>
</dbReference>
<gene>
    <name evidence="3" type="ORF">AVDCRST_MAG68-4015</name>
</gene>
<evidence type="ECO:0008006" key="4">
    <source>
        <dbReference type="Google" id="ProtNLM"/>
    </source>
</evidence>
<feature type="compositionally biased region" description="Basic and acidic residues" evidence="1">
    <location>
        <begin position="75"/>
        <end position="84"/>
    </location>
</feature>
<feature type="region of interest" description="Disordered" evidence="1">
    <location>
        <begin position="57"/>
        <end position="84"/>
    </location>
</feature>
<protein>
    <recommendedName>
        <fullName evidence="4">Lipoprotein</fullName>
    </recommendedName>
</protein>
<keyword evidence="2" id="KW-0732">Signal</keyword>
<evidence type="ECO:0000313" key="3">
    <source>
        <dbReference type="EMBL" id="CAA9347341.1"/>
    </source>
</evidence>
<name>A0A6J4M1K6_9BACT</name>
<organism evidence="3">
    <name type="scientific">uncultured Gemmatimonadota bacterium</name>
    <dbReference type="NCBI Taxonomy" id="203437"/>
    <lineage>
        <taxon>Bacteria</taxon>
        <taxon>Pseudomonadati</taxon>
        <taxon>Gemmatimonadota</taxon>
        <taxon>environmental samples</taxon>
    </lineage>
</organism>
<proteinExistence type="predicted"/>